<sequence length="74" mass="8238">MLPLIAELGDGVPLYDLVTTEVDRLAHTAGQVFENERLNIVMRGLDAADRLVVFAYAEGEAIIWTETAARSRHR</sequence>
<keyword evidence="2" id="KW-1185">Reference proteome</keyword>
<accession>A0ABW2V9E8</accession>
<name>A0ABW2V9E8_9ACTN</name>
<dbReference type="EMBL" id="JBHTEC010000001">
    <property type="protein sequence ID" value="MFD0280099.1"/>
    <property type="molecule type" value="Genomic_DNA"/>
</dbReference>
<reference evidence="2" key="1">
    <citation type="journal article" date="2019" name="Int. J. Syst. Evol. Microbiol.">
        <title>The Global Catalogue of Microorganisms (GCM) 10K type strain sequencing project: providing services to taxonomists for standard genome sequencing and annotation.</title>
        <authorList>
            <consortium name="The Broad Institute Genomics Platform"/>
            <consortium name="The Broad Institute Genome Sequencing Center for Infectious Disease"/>
            <person name="Wu L."/>
            <person name="Ma J."/>
        </authorList>
    </citation>
    <scope>NUCLEOTIDE SEQUENCE [LARGE SCALE GENOMIC DNA]</scope>
    <source>
        <strain evidence="2">CGMCC 4.7198</strain>
    </source>
</reference>
<comment type="caution">
    <text evidence="1">The sequence shown here is derived from an EMBL/GenBank/DDBJ whole genome shotgun (WGS) entry which is preliminary data.</text>
</comment>
<gene>
    <name evidence="1" type="ORF">ACFQZP_00150</name>
</gene>
<dbReference type="Proteomes" id="UP001596957">
    <property type="component" value="Unassembled WGS sequence"/>
</dbReference>
<evidence type="ECO:0000313" key="2">
    <source>
        <dbReference type="Proteomes" id="UP001596957"/>
    </source>
</evidence>
<evidence type="ECO:0000313" key="1">
    <source>
        <dbReference type="EMBL" id="MFD0280099.1"/>
    </source>
</evidence>
<proteinExistence type="predicted"/>
<dbReference type="RefSeq" id="WP_381261688.1">
    <property type="nucleotide sequence ID" value="NZ_JBHTBI010000054.1"/>
</dbReference>
<organism evidence="1 2">
    <name type="scientific">Streptomyces lutosisoli</name>
    <dbReference type="NCBI Taxonomy" id="2665721"/>
    <lineage>
        <taxon>Bacteria</taxon>
        <taxon>Bacillati</taxon>
        <taxon>Actinomycetota</taxon>
        <taxon>Actinomycetes</taxon>
        <taxon>Kitasatosporales</taxon>
        <taxon>Streptomycetaceae</taxon>
        <taxon>Streptomyces</taxon>
    </lineage>
</organism>
<protein>
    <submittedName>
        <fullName evidence="1">Uncharacterized protein</fullName>
    </submittedName>
</protein>